<dbReference type="PANTHER" id="PTHR34148">
    <property type="entry name" value="ADENOSYLCOBINAMIDE-GDP RIBAZOLETRANSFERASE"/>
    <property type="match status" value="1"/>
</dbReference>
<dbReference type="NCBIfam" id="TIGR00317">
    <property type="entry name" value="cobS"/>
    <property type="match status" value="1"/>
</dbReference>
<comment type="caution">
    <text evidence="20">The sequence shown here is derived from an EMBL/GenBank/DDBJ whole genome shotgun (WGS) entry which is preliminary data.</text>
</comment>
<name>A0A2U3AKX0_9BACL</name>
<feature type="transmembrane region" description="Helical" evidence="19">
    <location>
        <begin position="28"/>
        <end position="51"/>
    </location>
</feature>
<accession>A0A2U3AKX0</accession>
<comment type="catalytic activity">
    <reaction evidence="17 19">
        <text>alpha-ribazole + adenosylcob(III)inamide-GDP = adenosylcob(III)alamin + GMP + H(+)</text>
        <dbReference type="Rhea" id="RHEA:16049"/>
        <dbReference type="ChEBI" id="CHEBI:10329"/>
        <dbReference type="ChEBI" id="CHEBI:15378"/>
        <dbReference type="ChEBI" id="CHEBI:18408"/>
        <dbReference type="ChEBI" id="CHEBI:58115"/>
        <dbReference type="ChEBI" id="CHEBI:60487"/>
        <dbReference type="EC" id="2.7.8.26"/>
    </reaction>
</comment>
<dbReference type="InterPro" id="IPR003805">
    <property type="entry name" value="CobS"/>
</dbReference>
<comment type="function">
    <text evidence="14 19">Joins adenosylcobinamide-GDP and alpha-ribazole to generate adenosylcobalamin (Ado-cobalamin). Also synthesizes adenosylcobalamin 5'-phosphate from adenosylcobinamide-GDP and alpha-ribazole 5'-phosphate.</text>
</comment>
<evidence type="ECO:0000256" key="5">
    <source>
        <dbReference type="ARBA" id="ARBA00013200"/>
    </source>
</evidence>
<dbReference type="UniPathway" id="UPA00148">
    <property type="reaction ID" value="UER00238"/>
</dbReference>
<dbReference type="OrthoDB" id="9794626at2"/>
<dbReference type="AlphaFoldDB" id="A0A2U3AKX0"/>
<protein>
    <recommendedName>
        <fullName evidence="6 19">Adenosylcobinamide-GDP ribazoletransferase</fullName>
        <ecNumber evidence="5 19">2.7.8.26</ecNumber>
    </recommendedName>
    <alternativeName>
        <fullName evidence="16 19">Cobalamin synthase</fullName>
    </alternativeName>
    <alternativeName>
        <fullName evidence="15 19">Cobalamin-5'-phosphate synthase</fullName>
    </alternativeName>
</protein>
<sequence>MKGLLLALQFFTIIPIHKELPMTKRHITTMFCLLPYIGALIGCLAAVLWWLTENYLDFSPLLTGFLIVFFFVIMTGGLHLDGFVDMSDSYFSYRSMEKRQQILADPRIGAFGAMALLFIVLAKIIIIIELLQQQQLTWYWLLFIPFLARSGMALYLIQTPAARSDGLGAFFKGKIARSPFISMTLLSLAIGTISLIGWSENSVIPLILVGLTLAASYFFRYWTKKNFNGSSGDLFGAFIEGMEVVLWLSLLCLL</sequence>
<organism evidence="20 21">
    <name type="scientific">Kurthia sibirica</name>
    <dbReference type="NCBI Taxonomy" id="202750"/>
    <lineage>
        <taxon>Bacteria</taxon>
        <taxon>Bacillati</taxon>
        <taxon>Bacillota</taxon>
        <taxon>Bacilli</taxon>
        <taxon>Bacillales</taxon>
        <taxon>Caryophanaceae</taxon>
        <taxon>Kurthia</taxon>
    </lineage>
</organism>
<comment type="catalytic activity">
    <reaction evidence="18 19">
        <text>alpha-ribazole 5'-phosphate + adenosylcob(III)inamide-GDP = adenosylcob(III)alamin 5'-phosphate + GMP + H(+)</text>
        <dbReference type="Rhea" id="RHEA:23560"/>
        <dbReference type="ChEBI" id="CHEBI:15378"/>
        <dbReference type="ChEBI" id="CHEBI:57918"/>
        <dbReference type="ChEBI" id="CHEBI:58115"/>
        <dbReference type="ChEBI" id="CHEBI:60487"/>
        <dbReference type="ChEBI" id="CHEBI:60493"/>
        <dbReference type="EC" id="2.7.8.26"/>
    </reaction>
</comment>
<evidence type="ECO:0000256" key="19">
    <source>
        <dbReference type="HAMAP-Rule" id="MF_00719"/>
    </source>
</evidence>
<keyword evidence="9 19" id="KW-0808">Transferase</keyword>
<comment type="pathway">
    <text evidence="3 19">Cofactor biosynthesis; adenosylcobalamin biosynthesis; adenosylcobalamin from cob(II)yrinate a,c-diamide: step 7/7.</text>
</comment>
<keyword evidence="10 19" id="KW-0812">Transmembrane</keyword>
<feature type="transmembrane region" description="Helical" evidence="19">
    <location>
        <begin position="203"/>
        <end position="222"/>
    </location>
</feature>
<evidence type="ECO:0000256" key="9">
    <source>
        <dbReference type="ARBA" id="ARBA00022679"/>
    </source>
</evidence>
<keyword evidence="8 19" id="KW-0169">Cobalamin biosynthesis</keyword>
<evidence type="ECO:0000256" key="13">
    <source>
        <dbReference type="ARBA" id="ARBA00023136"/>
    </source>
</evidence>
<dbReference type="HAMAP" id="MF_00719">
    <property type="entry name" value="CobS"/>
    <property type="match status" value="1"/>
</dbReference>
<evidence type="ECO:0000256" key="3">
    <source>
        <dbReference type="ARBA" id="ARBA00004663"/>
    </source>
</evidence>
<evidence type="ECO:0000256" key="10">
    <source>
        <dbReference type="ARBA" id="ARBA00022692"/>
    </source>
</evidence>
<evidence type="ECO:0000313" key="20">
    <source>
        <dbReference type="EMBL" id="PWI25142.1"/>
    </source>
</evidence>
<dbReference type="GO" id="GO:0008818">
    <property type="term" value="F:cobalamin 5'-phosphate synthase activity"/>
    <property type="evidence" value="ECO:0007669"/>
    <property type="project" value="UniProtKB-UniRule"/>
</dbReference>
<feature type="transmembrane region" description="Helical" evidence="19">
    <location>
        <begin position="108"/>
        <end position="131"/>
    </location>
</feature>
<evidence type="ECO:0000256" key="18">
    <source>
        <dbReference type="ARBA" id="ARBA00049504"/>
    </source>
</evidence>
<feature type="transmembrane region" description="Helical" evidence="19">
    <location>
        <begin position="58"/>
        <end position="80"/>
    </location>
</feature>
<reference evidence="20 21" key="1">
    <citation type="submission" date="2018-05" db="EMBL/GenBank/DDBJ databases">
        <title>Kurthia sibirica genome sequence.</title>
        <authorList>
            <person name="Maclea K.S."/>
            <person name="Goen A.E."/>
        </authorList>
    </citation>
    <scope>NUCLEOTIDE SEQUENCE [LARGE SCALE GENOMIC DNA]</scope>
    <source>
        <strain evidence="20 21">ATCC 49154</strain>
    </source>
</reference>
<comment type="subcellular location">
    <subcellularLocation>
        <location evidence="2 19">Cell membrane</location>
        <topology evidence="2 19">Multi-pass membrane protein</topology>
    </subcellularLocation>
</comment>
<keyword evidence="12 19" id="KW-1133">Transmembrane helix</keyword>
<evidence type="ECO:0000256" key="7">
    <source>
        <dbReference type="ARBA" id="ARBA00022475"/>
    </source>
</evidence>
<keyword evidence="13 19" id="KW-0472">Membrane</keyword>
<comment type="similarity">
    <text evidence="4 19">Belongs to the CobS family.</text>
</comment>
<evidence type="ECO:0000256" key="4">
    <source>
        <dbReference type="ARBA" id="ARBA00010561"/>
    </source>
</evidence>
<evidence type="ECO:0000256" key="6">
    <source>
        <dbReference type="ARBA" id="ARBA00015850"/>
    </source>
</evidence>
<evidence type="ECO:0000256" key="15">
    <source>
        <dbReference type="ARBA" id="ARBA00032605"/>
    </source>
</evidence>
<evidence type="ECO:0000256" key="17">
    <source>
        <dbReference type="ARBA" id="ARBA00048623"/>
    </source>
</evidence>
<evidence type="ECO:0000256" key="14">
    <source>
        <dbReference type="ARBA" id="ARBA00025228"/>
    </source>
</evidence>
<dbReference type="PANTHER" id="PTHR34148:SF1">
    <property type="entry name" value="ADENOSYLCOBINAMIDE-GDP RIBAZOLETRANSFERASE"/>
    <property type="match status" value="1"/>
</dbReference>
<evidence type="ECO:0000313" key="21">
    <source>
        <dbReference type="Proteomes" id="UP000245938"/>
    </source>
</evidence>
<proteinExistence type="inferred from homology"/>
<gene>
    <name evidence="19 20" type="primary">cobS</name>
    <name evidence="20" type="ORF">DEX24_09400</name>
</gene>
<dbReference type="GO" id="GO:0005886">
    <property type="term" value="C:plasma membrane"/>
    <property type="evidence" value="ECO:0007669"/>
    <property type="project" value="UniProtKB-SubCell"/>
</dbReference>
<dbReference type="Pfam" id="PF02654">
    <property type="entry name" value="CobS"/>
    <property type="match status" value="1"/>
</dbReference>
<dbReference type="EMBL" id="QFVR01000011">
    <property type="protein sequence ID" value="PWI25142.1"/>
    <property type="molecule type" value="Genomic_DNA"/>
</dbReference>
<feature type="transmembrane region" description="Helical" evidence="19">
    <location>
        <begin position="138"/>
        <end position="158"/>
    </location>
</feature>
<keyword evidence="7 19" id="KW-1003">Cell membrane</keyword>
<evidence type="ECO:0000256" key="1">
    <source>
        <dbReference type="ARBA" id="ARBA00001946"/>
    </source>
</evidence>
<dbReference type="GO" id="GO:0051073">
    <property type="term" value="F:adenosylcobinamide-GDP ribazoletransferase activity"/>
    <property type="evidence" value="ECO:0007669"/>
    <property type="project" value="UniProtKB-UniRule"/>
</dbReference>
<feature type="transmembrane region" description="Helical" evidence="19">
    <location>
        <begin position="178"/>
        <end position="196"/>
    </location>
</feature>
<evidence type="ECO:0000256" key="11">
    <source>
        <dbReference type="ARBA" id="ARBA00022842"/>
    </source>
</evidence>
<evidence type="ECO:0000256" key="2">
    <source>
        <dbReference type="ARBA" id="ARBA00004651"/>
    </source>
</evidence>
<dbReference type="EC" id="2.7.8.26" evidence="5 19"/>
<evidence type="ECO:0000256" key="12">
    <source>
        <dbReference type="ARBA" id="ARBA00022989"/>
    </source>
</evidence>
<dbReference type="Proteomes" id="UP000245938">
    <property type="component" value="Unassembled WGS sequence"/>
</dbReference>
<comment type="cofactor">
    <cofactor evidence="1 19">
        <name>Mg(2+)</name>
        <dbReference type="ChEBI" id="CHEBI:18420"/>
    </cofactor>
</comment>
<keyword evidence="21" id="KW-1185">Reference proteome</keyword>
<dbReference type="GO" id="GO:0009236">
    <property type="term" value="P:cobalamin biosynthetic process"/>
    <property type="evidence" value="ECO:0007669"/>
    <property type="project" value="UniProtKB-UniRule"/>
</dbReference>
<feature type="transmembrane region" description="Helical" evidence="19">
    <location>
        <begin position="234"/>
        <end position="253"/>
    </location>
</feature>
<evidence type="ECO:0000256" key="8">
    <source>
        <dbReference type="ARBA" id="ARBA00022573"/>
    </source>
</evidence>
<keyword evidence="11 19" id="KW-0460">Magnesium</keyword>
<dbReference type="RefSeq" id="WP_109306175.1">
    <property type="nucleotide sequence ID" value="NZ_BJUF01000006.1"/>
</dbReference>
<evidence type="ECO:0000256" key="16">
    <source>
        <dbReference type="ARBA" id="ARBA00032853"/>
    </source>
</evidence>